<dbReference type="AlphaFoldDB" id="A0A2M8MB60"/>
<comment type="caution">
    <text evidence="1">The sequence shown here is derived from an EMBL/GenBank/DDBJ whole genome shotgun (WGS) entry which is preliminary data.</text>
</comment>
<evidence type="ECO:0000313" key="2">
    <source>
        <dbReference type="Proteomes" id="UP000228641"/>
    </source>
</evidence>
<accession>A0A2M8MB60</accession>
<gene>
    <name evidence="1" type="ORF">CUB97_09225</name>
</gene>
<sequence>MVCNSYIKAGDSYKFNLPNGTYQVFFYSGRGWNPNKTMPNGQEGGFVANESYSKDEPVTLNYQGLEYELIPQPDGNFTTEQSNASEVF</sequence>
<dbReference type="EMBL" id="PGGD01000001">
    <property type="protein sequence ID" value="PJF01386.1"/>
    <property type="molecule type" value="Genomic_DNA"/>
</dbReference>
<proteinExistence type="predicted"/>
<reference evidence="1 2" key="1">
    <citation type="submission" date="2017-11" db="EMBL/GenBank/DDBJ databases">
        <title>Genome sequencing of Prevotella intermedia KCOM 1779.</title>
        <authorList>
            <person name="Kook J.-K."/>
            <person name="Park S.-N."/>
            <person name="Lim Y.K."/>
        </authorList>
    </citation>
    <scope>NUCLEOTIDE SEQUENCE [LARGE SCALE GENOMIC DNA]</scope>
    <source>
        <strain evidence="1 2">KCOM 1779</strain>
    </source>
</reference>
<organism evidence="1 2">
    <name type="scientific">Prevotella intermedia</name>
    <dbReference type="NCBI Taxonomy" id="28131"/>
    <lineage>
        <taxon>Bacteria</taxon>
        <taxon>Pseudomonadati</taxon>
        <taxon>Bacteroidota</taxon>
        <taxon>Bacteroidia</taxon>
        <taxon>Bacteroidales</taxon>
        <taxon>Prevotellaceae</taxon>
        <taxon>Prevotella</taxon>
    </lineage>
</organism>
<name>A0A2M8MB60_PREIN</name>
<dbReference type="Proteomes" id="UP000228641">
    <property type="component" value="Unassembled WGS sequence"/>
</dbReference>
<evidence type="ECO:0000313" key="1">
    <source>
        <dbReference type="EMBL" id="PJF01386.1"/>
    </source>
</evidence>
<protein>
    <submittedName>
        <fullName evidence="1">Uncharacterized protein</fullName>
    </submittedName>
</protein>